<dbReference type="SUPFAM" id="SSF51182">
    <property type="entry name" value="RmlC-like cupins"/>
    <property type="match status" value="1"/>
</dbReference>
<organism evidence="1 2">
    <name type="scientific">Acanthamoeba castellanii (strain ATCC 30010 / Neff)</name>
    <dbReference type="NCBI Taxonomy" id="1257118"/>
    <lineage>
        <taxon>Eukaryota</taxon>
        <taxon>Amoebozoa</taxon>
        <taxon>Discosea</taxon>
        <taxon>Longamoebia</taxon>
        <taxon>Centramoebida</taxon>
        <taxon>Acanthamoebidae</taxon>
        <taxon>Acanthamoeba</taxon>
    </lineage>
</organism>
<dbReference type="PIRSF" id="PIRSF019307">
    <property type="entry name" value="UCP019307"/>
    <property type="match status" value="1"/>
</dbReference>
<dbReference type="OrthoDB" id="9976198at2759"/>
<dbReference type="OMA" id="GIFDYHH"/>
<dbReference type="InterPro" id="IPR047121">
    <property type="entry name" value="YjiB-like"/>
</dbReference>
<protein>
    <submittedName>
        <fullName evidence="1">Cupin domain protein</fullName>
    </submittedName>
</protein>
<gene>
    <name evidence="1" type="ORF">ACA1_036670</name>
</gene>
<dbReference type="GeneID" id="14923941"/>
<reference evidence="1 2" key="1">
    <citation type="journal article" date="2013" name="Genome Biol.">
        <title>Genome of Acanthamoeba castellanii highlights extensive lateral gene transfer and early evolution of tyrosine kinase signaling.</title>
        <authorList>
            <person name="Clarke M."/>
            <person name="Lohan A.J."/>
            <person name="Liu B."/>
            <person name="Lagkouvardos I."/>
            <person name="Roy S."/>
            <person name="Zafar N."/>
            <person name="Bertelli C."/>
            <person name="Schilde C."/>
            <person name="Kianianmomeni A."/>
            <person name="Burglin T.R."/>
            <person name="Frech C."/>
            <person name="Turcotte B."/>
            <person name="Kopec K.O."/>
            <person name="Synnott J.M."/>
            <person name="Choo C."/>
            <person name="Paponov I."/>
            <person name="Finkler A."/>
            <person name="Soon Heng Tan C."/>
            <person name="Hutchins A.P."/>
            <person name="Weinmeier T."/>
            <person name="Rattei T."/>
            <person name="Chu J.S."/>
            <person name="Gimenez G."/>
            <person name="Irimia M."/>
            <person name="Rigden D.J."/>
            <person name="Fitzpatrick D.A."/>
            <person name="Lorenzo-Morales J."/>
            <person name="Bateman A."/>
            <person name="Chiu C.H."/>
            <person name="Tang P."/>
            <person name="Hegemann P."/>
            <person name="Fromm H."/>
            <person name="Raoult D."/>
            <person name="Greub G."/>
            <person name="Miranda-Saavedra D."/>
            <person name="Chen N."/>
            <person name="Nash P."/>
            <person name="Ginger M.L."/>
            <person name="Horn M."/>
            <person name="Schaap P."/>
            <person name="Caler L."/>
            <person name="Loftus B."/>
        </authorList>
    </citation>
    <scope>NUCLEOTIDE SEQUENCE [LARGE SCALE GENOMIC DNA]</scope>
    <source>
        <strain evidence="1 2">Neff</strain>
    </source>
</reference>
<dbReference type="VEuPathDB" id="AmoebaDB:ACA1_036670"/>
<evidence type="ECO:0000313" key="1">
    <source>
        <dbReference type="EMBL" id="ELR22973.1"/>
    </source>
</evidence>
<dbReference type="Proteomes" id="UP000011083">
    <property type="component" value="Unassembled WGS sequence"/>
</dbReference>
<dbReference type="KEGG" id="acan:ACA1_036670"/>
<dbReference type="AlphaFoldDB" id="L8HDY2"/>
<dbReference type="EMBL" id="KB007868">
    <property type="protein sequence ID" value="ELR22973.1"/>
    <property type="molecule type" value="Genomic_DNA"/>
</dbReference>
<keyword evidence="2" id="KW-1185">Reference proteome</keyword>
<proteinExistence type="predicted"/>
<dbReference type="InterPro" id="IPR011051">
    <property type="entry name" value="RmlC_Cupin_sf"/>
</dbReference>
<accession>L8HDY2</accession>
<dbReference type="InterPro" id="IPR014500">
    <property type="entry name" value="UCP019307_cupin"/>
</dbReference>
<dbReference type="PANTHER" id="PTHR36448:SF2">
    <property type="entry name" value="CUPIN TYPE-1 DOMAIN-CONTAINING PROTEIN"/>
    <property type="match status" value="1"/>
</dbReference>
<sequence>MDTTRSAPLLLAHTVLGKGQSGAPCHVHSFLINDDGKGFPNSKKLPLLVYEQSVDLKGAADPAAVFERLVVKHQWGDVWRDGVYPYHHYHSTAHEGLGVYAGTATVQFGGDDGISHKCLEQSEDFAVVGFYPRGQKVDMQYGKRGERPASDERIRALPLPDEDPLFGASGPLLMCWHPSS</sequence>
<evidence type="ECO:0000313" key="2">
    <source>
        <dbReference type="Proteomes" id="UP000011083"/>
    </source>
</evidence>
<dbReference type="PANTHER" id="PTHR36448">
    <property type="entry name" value="BLR7373 PROTEIN"/>
    <property type="match status" value="1"/>
</dbReference>
<dbReference type="RefSeq" id="XP_004352112.1">
    <property type="nucleotide sequence ID" value="XM_004352060.1"/>
</dbReference>
<dbReference type="CDD" id="cd02219">
    <property type="entry name" value="cupin_YjlB-like"/>
    <property type="match status" value="1"/>
</dbReference>
<name>L8HDY2_ACACF</name>